<dbReference type="PROSITE" id="PS50235">
    <property type="entry name" value="USP_3"/>
    <property type="match status" value="1"/>
</dbReference>
<dbReference type="eggNOG" id="KOG4598">
    <property type="taxonomic scope" value="Eukaryota"/>
</dbReference>
<dbReference type="FunFam" id="3.90.70.10:FF:000043">
    <property type="entry name" value="Ubiquitin carboxyl-terminal hydrolase 40"/>
    <property type="match status" value="1"/>
</dbReference>
<evidence type="ECO:0000313" key="3">
    <source>
        <dbReference type="Ensembl" id="ENSLACP00000015499.1"/>
    </source>
</evidence>
<reference evidence="4" key="1">
    <citation type="submission" date="2011-08" db="EMBL/GenBank/DDBJ databases">
        <title>The draft genome of Latimeria chalumnae.</title>
        <authorList>
            <person name="Di Palma F."/>
            <person name="Alfoldi J."/>
            <person name="Johnson J."/>
            <person name="Berlin A."/>
            <person name="Gnerre S."/>
            <person name="Jaffe D."/>
            <person name="MacCallum I."/>
            <person name="Young S."/>
            <person name="Walker B.J."/>
            <person name="Lander E."/>
            <person name="Lindblad-Toh K."/>
        </authorList>
    </citation>
    <scope>NUCLEOTIDE SEQUENCE [LARGE SCALE GENOMIC DNA]</scope>
    <source>
        <strain evidence="4">Wild caught</strain>
    </source>
</reference>
<reference evidence="3" key="2">
    <citation type="submission" date="2025-08" db="UniProtKB">
        <authorList>
            <consortium name="Ensembl"/>
        </authorList>
    </citation>
    <scope>IDENTIFICATION</scope>
</reference>
<dbReference type="InterPro" id="IPR050164">
    <property type="entry name" value="Peptidase_C19"/>
</dbReference>
<dbReference type="EMBL" id="AFYH01069882">
    <property type="status" value="NOT_ANNOTATED_CDS"/>
    <property type="molecule type" value="Genomic_DNA"/>
</dbReference>
<dbReference type="PANTHER" id="PTHR24006:SF842">
    <property type="entry name" value="UBIQUITIN CARBOXYL-TERMINAL HYDROLASE 40"/>
    <property type="match status" value="1"/>
</dbReference>
<dbReference type="EMBL" id="AFYH01069880">
    <property type="status" value="NOT_ANNOTATED_CDS"/>
    <property type="molecule type" value="Genomic_DNA"/>
</dbReference>
<dbReference type="Proteomes" id="UP000008672">
    <property type="component" value="Unassembled WGS sequence"/>
</dbReference>
<feature type="domain" description="USP" evidence="2">
    <location>
        <begin position="43"/>
        <end position="491"/>
    </location>
</feature>
<dbReference type="InterPro" id="IPR038765">
    <property type="entry name" value="Papain-like_cys_pep_sf"/>
</dbReference>
<dbReference type="Gene3D" id="3.90.70.10">
    <property type="entry name" value="Cysteine proteinases"/>
    <property type="match status" value="2"/>
</dbReference>
<dbReference type="GO" id="GO:0039021">
    <property type="term" value="P:pronephric glomerulus development"/>
    <property type="evidence" value="ECO:0007669"/>
    <property type="project" value="Ensembl"/>
</dbReference>
<dbReference type="GO" id="GO:0005634">
    <property type="term" value="C:nucleus"/>
    <property type="evidence" value="ECO:0007669"/>
    <property type="project" value="TreeGrafter"/>
</dbReference>
<dbReference type="GO" id="GO:0004843">
    <property type="term" value="F:cysteine-type deubiquitinase activity"/>
    <property type="evidence" value="ECO:0007669"/>
    <property type="project" value="InterPro"/>
</dbReference>
<dbReference type="PROSITE" id="PS00973">
    <property type="entry name" value="USP_2"/>
    <property type="match status" value="1"/>
</dbReference>
<dbReference type="Ensembl" id="ENSLACT00000015607.1">
    <property type="protein sequence ID" value="ENSLACP00000015499.1"/>
    <property type="gene ID" value="ENSLACG00000013647.1"/>
</dbReference>
<keyword evidence="4" id="KW-1185">Reference proteome</keyword>
<name>H3B0S8_LATCH</name>
<sequence>MFGDLFEEEDDSPFVLNDKGLSGQRSGFKELVPPAPRGAAKLSGIANQGGTCYLNSLLQTLLFTPEFREALFSLGEEDLGCLADEENPDSRVRVIPLQLQRLFAQLLLVDQQAASTANLTDSFGWTSNEERSQHDVQELNRILFSALESSLVGTSGHDLINRLYHGAVVNKISCEECGNVSERQEDFLDLTVAVKDVSSLEEALWNMYVEEEYFDNENLYRCSACNKLVKAAKSAKLRKLPLFLTISLLRFNFDFVACQRYKEMGRYTFPLQINLQPFCEQGELADSEYLYELFSVIIHKGGCYGGHYHVYIKDLDQLGTWYPQDDMMKQVPSEKDAEDSVKLMEMEDPSLVLSVLIAQENVFLPILGLAQSPVASVTVRWNVHLRFFPGWQGKFLLNHPETFVLSSDRNWVSLKPSGTETWDPQPNQRSSAAADPASTQSCKTQGSANAKFTCSHWFDFNDSKVQPIQEKDIEKQFQGKESAYMLFYRQCQLQRPAQACGNPGYKVPLHLLYEAEVSNRELQKLREEYDFAVNNMALHLHVGIRYKIENGVLHPVSTQQESVVDLTLDRRKTVAELRQAVFQMLDFWEGDMTLSVAKMLPAGLHLCYTLKDEQQTLWSLGIPDGADIFVWNGREVSGAEVPAGSECEPVLLNILQPTEGADWRDELLFWTRQVVFPRNTVLGDVCSALADSTGIPAGSLLLCQSAEASSKTSRSWRAFLVEDMKKTVADFELRDGSSVLVLDCNNHDSRGGIPRENGAVSSQNSGCGQIQIRNFCGGRVSQAATASVNIRATGDMLVSAVKAKALEELHLEKELENSTCLRLMDRNGKLLPPVREDVSMKEAKLKLTSTLGLCPGTVPSATQLFLYFVVGSDLQASSEMEVIVEETVSVKQCLKIIQEKAGLTGDCWHLRRMDWCYEAGDALNEEEASLKSLKICSGDALVITEGQLPPEGFLKLPVWLYQSQSDSDNPEWLQDQLNHITDQMINLNTSQQNMQVPDLPGLELFYMGDVEISAEATLGDLKTQVMTLPALQHLCVPSVEFLRAWILENKRPSKILRNHRLQLSNFKLGSSTEIAIQLLQREENLGSDLQKRTYKGALGQGSRTQTPGVDNLWTKSLGGGGGGVGSSVKEKYLYSYIFKIVACSFKVKYTQKVSKKKKRRKLESLQGAPYHLKEGDLIGVKNLLLEDSLDFSTLADDVGIEKMKQQVDLKKKSLQSVHFQSDAAPSDSKPPARSRRPEVALSINVGVFR</sequence>
<dbReference type="InterPro" id="IPR057763">
    <property type="entry name" value="UBL_USP40"/>
</dbReference>
<organism evidence="3 4">
    <name type="scientific">Latimeria chalumnae</name>
    <name type="common">Coelacanth</name>
    <dbReference type="NCBI Taxonomy" id="7897"/>
    <lineage>
        <taxon>Eukaryota</taxon>
        <taxon>Metazoa</taxon>
        <taxon>Chordata</taxon>
        <taxon>Craniata</taxon>
        <taxon>Vertebrata</taxon>
        <taxon>Euteleostomi</taxon>
        <taxon>Coelacanthiformes</taxon>
        <taxon>Coelacanthidae</taxon>
        <taxon>Latimeria</taxon>
    </lineage>
</organism>
<dbReference type="InterPro" id="IPR028889">
    <property type="entry name" value="USP"/>
</dbReference>
<dbReference type="HOGENOM" id="CLU_009719_0_0_1"/>
<evidence type="ECO:0000259" key="2">
    <source>
        <dbReference type="PROSITE" id="PS50235"/>
    </source>
</evidence>
<dbReference type="STRING" id="7897.ENSLACP00000015499"/>
<dbReference type="AlphaFoldDB" id="H3B0S8"/>
<proteinExistence type="predicted"/>
<dbReference type="EMBL" id="AFYH01069881">
    <property type="status" value="NOT_ANNOTATED_CDS"/>
    <property type="molecule type" value="Genomic_DNA"/>
</dbReference>
<dbReference type="EMBL" id="AFYH01069878">
    <property type="status" value="NOT_ANNOTATED_CDS"/>
    <property type="molecule type" value="Genomic_DNA"/>
</dbReference>
<dbReference type="GO" id="GO:0005829">
    <property type="term" value="C:cytosol"/>
    <property type="evidence" value="ECO:0007669"/>
    <property type="project" value="TreeGrafter"/>
</dbReference>
<feature type="region of interest" description="Disordered" evidence="1">
    <location>
        <begin position="1217"/>
        <end position="1238"/>
    </location>
</feature>
<dbReference type="InterPro" id="IPR018200">
    <property type="entry name" value="USP_CS"/>
</dbReference>
<gene>
    <name evidence="3" type="primary">USP40</name>
</gene>
<evidence type="ECO:0000313" key="4">
    <source>
        <dbReference type="Proteomes" id="UP000008672"/>
    </source>
</evidence>
<dbReference type="GeneTree" id="ENSGT00940000157267"/>
<dbReference type="PANTHER" id="PTHR24006">
    <property type="entry name" value="UBIQUITIN CARBOXYL-TERMINAL HYDROLASE"/>
    <property type="match status" value="1"/>
</dbReference>
<dbReference type="EMBL" id="AFYH01069879">
    <property type="status" value="NOT_ANNOTATED_CDS"/>
    <property type="molecule type" value="Genomic_DNA"/>
</dbReference>
<dbReference type="EMBL" id="AFYH01069886">
    <property type="status" value="NOT_ANNOTATED_CDS"/>
    <property type="molecule type" value="Genomic_DNA"/>
</dbReference>
<protein>
    <submittedName>
        <fullName evidence="3">Ubiquitin specific peptidase 40</fullName>
    </submittedName>
</protein>
<accession>H3B0S8</accession>
<evidence type="ECO:0000256" key="1">
    <source>
        <dbReference type="SAM" id="MobiDB-lite"/>
    </source>
</evidence>
<dbReference type="InterPro" id="IPR001394">
    <property type="entry name" value="Peptidase_C19_UCH"/>
</dbReference>
<dbReference type="PROSITE" id="PS00972">
    <property type="entry name" value="USP_1"/>
    <property type="match status" value="1"/>
</dbReference>
<dbReference type="InParanoid" id="H3B0S8"/>
<feature type="region of interest" description="Disordered" evidence="1">
    <location>
        <begin position="416"/>
        <end position="442"/>
    </location>
</feature>
<dbReference type="Pfam" id="PF00443">
    <property type="entry name" value="UCH"/>
    <property type="match status" value="1"/>
</dbReference>
<dbReference type="GO" id="GO:0016579">
    <property type="term" value="P:protein deubiquitination"/>
    <property type="evidence" value="ECO:0007669"/>
    <property type="project" value="InterPro"/>
</dbReference>
<dbReference type="EMBL" id="AFYH01069883">
    <property type="status" value="NOT_ANNOTATED_CDS"/>
    <property type="molecule type" value="Genomic_DNA"/>
</dbReference>
<dbReference type="SUPFAM" id="SSF54001">
    <property type="entry name" value="Cysteine proteinases"/>
    <property type="match status" value="1"/>
</dbReference>
<reference evidence="3" key="3">
    <citation type="submission" date="2025-09" db="UniProtKB">
        <authorList>
            <consortium name="Ensembl"/>
        </authorList>
    </citation>
    <scope>IDENTIFICATION</scope>
</reference>
<dbReference type="EMBL" id="AFYH01069884">
    <property type="status" value="NOT_ANNOTATED_CDS"/>
    <property type="molecule type" value="Genomic_DNA"/>
</dbReference>
<dbReference type="Pfam" id="PF25822">
    <property type="entry name" value="UBL_USP40"/>
    <property type="match status" value="1"/>
</dbReference>
<dbReference type="OMA" id="PEGSHWF"/>
<dbReference type="FunCoup" id="H3B0S8">
    <property type="interactions" value="2842"/>
</dbReference>
<dbReference type="EMBL" id="AFYH01069885">
    <property type="status" value="NOT_ANNOTATED_CDS"/>
    <property type="molecule type" value="Genomic_DNA"/>
</dbReference>